<evidence type="ECO:0000256" key="1">
    <source>
        <dbReference type="SAM" id="Phobius"/>
    </source>
</evidence>
<dbReference type="GeneID" id="89336337"/>
<evidence type="ECO:0000313" key="3">
    <source>
        <dbReference type="Proteomes" id="UP001432202"/>
    </source>
</evidence>
<protein>
    <recommendedName>
        <fullName evidence="4">NUMOD4 domain protein</fullName>
    </recommendedName>
</protein>
<accession>A0AAX4L3Y5</accession>
<dbReference type="EMBL" id="CP146016">
    <property type="protein sequence ID" value="WWQ61654.1"/>
    <property type="molecule type" value="Genomic_DNA"/>
</dbReference>
<feature type="transmembrane region" description="Helical" evidence="1">
    <location>
        <begin position="132"/>
        <end position="149"/>
    </location>
</feature>
<dbReference type="AlphaFoldDB" id="A0AAX4L3Y5"/>
<proteinExistence type="predicted"/>
<dbReference type="RefSeq" id="WP_338604320.1">
    <property type="nucleotide sequence ID" value="NZ_CP146016.1"/>
</dbReference>
<evidence type="ECO:0000313" key="2">
    <source>
        <dbReference type="EMBL" id="WWQ61654.1"/>
    </source>
</evidence>
<keyword evidence="3" id="KW-1185">Reference proteome</keyword>
<dbReference type="Proteomes" id="UP001432202">
    <property type="component" value="Chromosome"/>
</dbReference>
<keyword evidence="1" id="KW-1133">Transmembrane helix</keyword>
<evidence type="ECO:0008006" key="4">
    <source>
        <dbReference type="Google" id="ProtNLM"/>
    </source>
</evidence>
<gene>
    <name evidence="2" type="ORF">V6M85_06175</name>
</gene>
<keyword evidence="1" id="KW-0812">Transmembrane</keyword>
<name>A0AAX4L3Y5_9CREN</name>
<keyword evidence="1" id="KW-0472">Membrane</keyword>
<reference evidence="2 3" key="1">
    <citation type="submission" date="2024-02" db="EMBL/GenBank/DDBJ databases">
        <title>STSV induces naive adaptation in Sulfolobus.</title>
        <authorList>
            <person name="Xiang X."/>
            <person name="Song M."/>
        </authorList>
    </citation>
    <scope>NUCLEOTIDE SEQUENCE [LARGE SCALE GENOMIC DNA]</scope>
    <source>
        <strain evidence="2 3">RT2</strain>
    </source>
</reference>
<feature type="transmembrane region" description="Helical" evidence="1">
    <location>
        <begin position="99"/>
        <end position="126"/>
    </location>
</feature>
<sequence length="158" mass="17772">MADVKKLKGYMGHIKINSEGRIEESSNVENVSKLAEIILFNLKKGNEEARELGFNRLNGFAMFGSNRSITFMKGIGVIVDNEKADWQELFTYYTYNSSFIITGVILIALSAILFYFGLLTSALNFLAPEPRLYIPLILIIIGVTFLALSKTTLSYRLE</sequence>
<organism evidence="2 3">
    <name type="scientific">Sulfolobus tengchongensis</name>
    <dbReference type="NCBI Taxonomy" id="207809"/>
    <lineage>
        <taxon>Archaea</taxon>
        <taxon>Thermoproteota</taxon>
        <taxon>Thermoprotei</taxon>
        <taxon>Sulfolobales</taxon>
        <taxon>Sulfolobaceae</taxon>
        <taxon>Sulfolobus</taxon>
    </lineage>
</organism>